<dbReference type="Gene3D" id="3.40.640.10">
    <property type="entry name" value="Type I PLP-dependent aspartate aminotransferase-like (Major domain)"/>
    <property type="match status" value="1"/>
</dbReference>
<accession>A0A4U0TN63</accession>
<dbReference type="GO" id="GO:0003824">
    <property type="term" value="F:catalytic activity"/>
    <property type="evidence" value="ECO:0007669"/>
    <property type="project" value="InterPro"/>
</dbReference>
<dbReference type="GO" id="GO:0030170">
    <property type="term" value="F:pyridoxal phosphate binding"/>
    <property type="evidence" value="ECO:0007669"/>
    <property type="project" value="InterPro"/>
</dbReference>
<dbReference type="InterPro" id="IPR015424">
    <property type="entry name" value="PyrdxlP-dep_Trfase"/>
</dbReference>
<name>A0A4U0TN63_9PEZI</name>
<dbReference type="AlphaFoldDB" id="A0A4U0TN63"/>
<evidence type="ECO:0000256" key="1">
    <source>
        <dbReference type="ARBA" id="ARBA00007441"/>
    </source>
</evidence>
<dbReference type="SUPFAM" id="SSF53383">
    <property type="entry name" value="PLP-dependent transferases"/>
    <property type="match status" value="1"/>
</dbReference>
<dbReference type="EMBL" id="NAJL01000056">
    <property type="protein sequence ID" value="TKA23428.1"/>
    <property type="molecule type" value="Genomic_DNA"/>
</dbReference>
<protein>
    <recommendedName>
        <fullName evidence="3">Aminotransferase class I/classII large domain-containing protein</fullName>
    </recommendedName>
</protein>
<proteinExistence type="inferred from homology"/>
<dbReference type="Gene3D" id="3.90.1150.10">
    <property type="entry name" value="Aspartate Aminotransferase, domain 1"/>
    <property type="match status" value="1"/>
</dbReference>
<comment type="caution">
    <text evidence="4">The sequence shown here is derived from an EMBL/GenBank/DDBJ whole genome shotgun (WGS) entry which is preliminary data.</text>
</comment>
<keyword evidence="5" id="KW-1185">Reference proteome</keyword>
<dbReference type="CDD" id="cd00609">
    <property type="entry name" value="AAT_like"/>
    <property type="match status" value="1"/>
</dbReference>
<dbReference type="OrthoDB" id="7042322at2759"/>
<dbReference type="PANTHER" id="PTHR43510">
    <property type="entry name" value="AMINOTRANSFERASE FUNCTION, HYPOTHETICAL (EUROFUNG)"/>
    <property type="match status" value="1"/>
</dbReference>
<evidence type="ECO:0000256" key="2">
    <source>
        <dbReference type="ARBA" id="ARBA00022898"/>
    </source>
</evidence>
<evidence type="ECO:0000259" key="3">
    <source>
        <dbReference type="Pfam" id="PF00155"/>
    </source>
</evidence>
<dbReference type="PANTHER" id="PTHR43510:SF1">
    <property type="entry name" value="AMINOTRANSFERASE FUNCTION, HYPOTHETICAL (EUROFUNG)"/>
    <property type="match status" value="1"/>
</dbReference>
<organism evidence="4 5">
    <name type="scientific">Salinomyces thailandicus</name>
    <dbReference type="NCBI Taxonomy" id="706561"/>
    <lineage>
        <taxon>Eukaryota</taxon>
        <taxon>Fungi</taxon>
        <taxon>Dikarya</taxon>
        <taxon>Ascomycota</taxon>
        <taxon>Pezizomycotina</taxon>
        <taxon>Dothideomycetes</taxon>
        <taxon>Dothideomycetidae</taxon>
        <taxon>Mycosphaerellales</taxon>
        <taxon>Teratosphaeriaceae</taxon>
        <taxon>Salinomyces</taxon>
    </lineage>
</organism>
<reference evidence="4 5" key="1">
    <citation type="submission" date="2017-03" db="EMBL/GenBank/DDBJ databases">
        <title>Genomes of endolithic fungi from Antarctica.</title>
        <authorList>
            <person name="Coleine C."/>
            <person name="Masonjones S."/>
            <person name="Stajich J.E."/>
        </authorList>
    </citation>
    <scope>NUCLEOTIDE SEQUENCE [LARGE SCALE GENOMIC DNA]</scope>
    <source>
        <strain evidence="4 5">CCFEE 6315</strain>
    </source>
</reference>
<evidence type="ECO:0000313" key="4">
    <source>
        <dbReference type="EMBL" id="TKA23428.1"/>
    </source>
</evidence>
<dbReference type="Proteomes" id="UP000308549">
    <property type="component" value="Unassembled WGS sequence"/>
</dbReference>
<dbReference type="InterPro" id="IPR015422">
    <property type="entry name" value="PyrdxlP-dep_Trfase_small"/>
</dbReference>
<dbReference type="Pfam" id="PF00155">
    <property type="entry name" value="Aminotran_1_2"/>
    <property type="match status" value="1"/>
</dbReference>
<gene>
    <name evidence="4" type="ORF">B0A50_07304</name>
</gene>
<comment type="similarity">
    <text evidence="1">Belongs to the class-I pyridoxal-phosphate-dependent aminotransferase family.</text>
</comment>
<keyword evidence="2" id="KW-0663">Pyridoxal phosphate</keyword>
<dbReference type="PROSITE" id="PS00105">
    <property type="entry name" value="AA_TRANSFER_CLASS_1"/>
    <property type="match status" value="1"/>
</dbReference>
<dbReference type="InterPro" id="IPR015421">
    <property type="entry name" value="PyrdxlP-dep_Trfase_major"/>
</dbReference>
<dbReference type="InterPro" id="IPR004838">
    <property type="entry name" value="NHTrfase_class1_PyrdxlP-BS"/>
</dbReference>
<dbReference type="InterPro" id="IPR004839">
    <property type="entry name" value="Aminotransferase_I/II_large"/>
</dbReference>
<sequence length="402" mass="44640">MAPPPPFNVEQWMDKYETTAKYNIAETCCASVSIEELASLSETQTNASSIIDLKAVQTYGEIRGSSALRGHLARLYSSKASSPLSPENILITPGAIAANFLAFYALLEPGDHVICQHPTYQQLYDVPASLGVETDLWRCRPENDWKPDLEELKGLVRDNTRMIILNNPQNPTGQILPKPLLEQIIDLASSKNITILSDEVYRPLFHGISPLDPAFPPSILSLGYKNTIATGSLSKAYSLAGIRVGWAASRNPDLVERMASARDYTTIAVSQLDQQVASFALSPETIHSLLGRNIQLAKTNLELLERFILKHDDYCSWTKPVAGTTAFVKFERDGKAVDAEAFCRTLQEKTGVMFLPGDYGFGGEFKGYVRIGYVNRTEVVKDGLEELRKFMRREFDEVPLAE</sequence>
<evidence type="ECO:0000313" key="5">
    <source>
        <dbReference type="Proteomes" id="UP000308549"/>
    </source>
</evidence>
<feature type="domain" description="Aminotransferase class I/classII large" evidence="3">
    <location>
        <begin position="51"/>
        <end position="373"/>
    </location>
</feature>